<name>A0A7K3S370_9ACTN</name>
<gene>
    <name evidence="1" type="ORF">G3I50_26430</name>
</gene>
<evidence type="ECO:0000313" key="1">
    <source>
        <dbReference type="EMBL" id="NEC21753.1"/>
    </source>
</evidence>
<dbReference type="AlphaFoldDB" id="A0A7K3S370"/>
<dbReference type="Proteomes" id="UP000469670">
    <property type="component" value="Unassembled WGS sequence"/>
</dbReference>
<protein>
    <submittedName>
        <fullName evidence="1">ABC transporter permease</fullName>
    </submittedName>
</protein>
<reference evidence="1 2" key="1">
    <citation type="submission" date="2020-01" db="EMBL/GenBank/DDBJ databases">
        <title>Insect and environment-associated Actinomycetes.</title>
        <authorList>
            <person name="Currrie C."/>
            <person name="Chevrette M."/>
            <person name="Carlson C."/>
            <person name="Stubbendieck R."/>
            <person name="Wendt-Pienkowski E."/>
        </authorList>
    </citation>
    <scope>NUCLEOTIDE SEQUENCE [LARGE SCALE GENOMIC DNA]</scope>
    <source>
        <strain evidence="1 2">SID7590</strain>
    </source>
</reference>
<dbReference type="EMBL" id="JAAGMP010001176">
    <property type="protein sequence ID" value="NEC21753.1"/>
    <property type="molecule type" value="Genomic_DNA"/>
</dbReference>
<proteinExistence type="predicted"/>
<sequence length="45" mass="4522">VAVRVSRPSDAPAARAATLLIGVVAGLHPAIRAARLHPTVALNAT</sequence>
<accession>A0A7K3S370</accession>
<organism evidence="1 2">
    <name type="scientific">Streptomyces parvus</name>
    <dbReference type="NCBI Taxonomy" id="66428"/>
    <lineage>
        <taxon>Bacteria</taxon>
        <taxon>Bacillati</taxon>
        <taxon>Actinomycetota</taxon>
        <taxon>Actinomycetes</taxon>
        <taxon>Kitasatosporales</taxon>
        <taxon>Streptomycetaceae</taxon>
        <taxon>Streptomyces</taxon>
    </lineage>
</organism>
<feature type="non-terminal residue" evidence="1">
    <location>
        <position position="1"/>
    </location>
</feature>
<evidence type="ECO:0000313" key="2">
    <source>
        <dbReference type="Proteomes" id="UP000469670"/>
    </source>
</evidence>
<comment type="caution">
    <text evidence="1">The sequence shown here is derived from an EMBL/GenBank/DDBJ whole genome shotgun (WGS) entry which is preliminary data.</text>
</comment>